<evidence type="ECO:0000259" key="8">
    <source>
        <dbReference type="Pfam" id="PF01103"/>
    </source>
</evidence>
<gene>
    <name evidence="9" type="ORF">C6P64_04710</name>
</gene>
<dbReference type="OrthoDB" id="9769707at2"/>
<feature type="compositionally biased region" description="Low complexity" evidence="7">
    <location>
        <begin position="34"/>
        <end position="48"/>
    </location>
</feature>
<dbReference type="AlphaFoldDB" id="A0A2S9K759"/>
<dbReference type="PANTHER" id="PTHR12815:SF47">
    <property type="entry name" value="TRANSLOCATION AND ASSEMBLY MODULE SUBUNIT TAMA"/>
    <property type="match status" value="1"/>
</dbReference>
<evidence type="ECO:0000256" key="5">
    <source>
        <dbReference type="ARBA" id="ARBA00023136"/>
    </source>
</evidence>
<dbReference type="EMBL" id="PVLQ01000013">
    <property type="protein sequence ID" value="PRD66268.1"/>
    <property type="molecule type" value="Genomic_DNA"/>
</dbReference>
<feature type="compositionally biased region" description="Low complexity" evidence="7">
    <location>
        <begin position="1"/>
        <end position="18"/>
    </location>
</feature>
<dbReference type="InterPro" id="IPR039910">
    <property type="entry name" value="D15-like"/>
</dbReference>
<keyword evidence="6" id="KW-0998">Cell outer membrane</keyword>
<feature type="compositionally biased region" description="Polar residues" evidence="7">
    <location>
        <begin position="475"/>
        <end position="487"/>
    </location>
</feature>
<dbReference type="Gene3D" id="2.40.160.50">
    <property type="entry name" value="membrane protein fhac: a member of the omp85/tpsb transporter family"/>
    <property type="match status" value="1"/>
</dbReference>
<evidence type="ECO:0000313" key="9">
    <source>
        <dbReference type="EMBL" id="PRD66268.1"/>
    </source>
</evidence>
<evidence type="ECO:0000256" key="7">
    <source>
        <dbReference type="SAM" id="MobiDB-lite"/>
    </source>
</evidence>
<evidence type="ECO:0000313" key="10">
    <source>
        <dbReference type="Proteomes" id="UP000238589"/>
    </source>
</evidence>
<evidence type="ECO:0000256" key="6">
    <source>
        <dbReference type="ARBA" id="ARBA00023237"/>
    </source>
</evidence>
<dbReference type="PANTHER" id="PTHR12815">
    <property type="entry name" value="SORTING AND ASSEMBLY MACHINERY SAMM50 PROTEIN FAMILY MEMBER"/>
    <property type="match status" value="1"/>
</dbReference>
<dbReference type="Proteomes" id="UP000238589">
    <property type="component" value="Unassembled WGS sequence"/>
</dbReference>
<keyword evidence="5" id="KW-0472">Membrane</keyword>
<dbReference type="GO" id="GO:0019867">
    <property type="term" value="C:outer membrane"/>
    <property type="evidence" value="ECO:0007669"/>
    <property type="project" value="InterPro"/>
</dbReference>
<feature type="region of interest" description="Disordered" evidence="7">
    <location>
        <begin position="1"/>
        <end position="86"/>
    </location>
</feature>
<feature type="domain" description="Bacterial surface antigen (D15)" evidence="8">
    <location>
        <begin position="503"/>
        <end position="720"/>
    </location>
</feature>
<organism evidence="9 10">
    <name type="scientific">Malikia granosa</name>
    <dbReference type="NCBI Taxonomy" id="263067"/>
    <lineage>
        <taxon>Bacteria</taxon>
        <taxon>Pseudomonadati</taxon>
        <taxon>Pseudomonadota</taxon>
        <taxon>Betaproteobacteria</taxon>
        <taxon>Burkholderiales</taxon>
        <taxon>Comamonadaceae</taxon>
        <taxon>Malikia</taxon>
    </lineage>
</organism>
<keyword evidence="10" id="KW-1185">Reference proteome</keyword>
<proteinExistence type="predicted"/>
<comment type="caution">
    <text evidence="9">The sequence shown here is derived from an EMBL/GenBank/DDBJ whole genome shotgun (WGS) entry which is preliminary data.</text>
</comment>
<keyword evidence="4" id="KW-0732">Signal</keyword>
<keyword evidence="3" id="KW-0812">Transmembrane</keyword>
<dbReference type="Gene3D" id="3.10.20.310">
    <property type="entry name" value="membrane protein fhac"/>
    <property type="match status" value="2"/>
</dbReference>
<reference evidence="9 10" key="1">
    <citation type="submission" date="2018-03" db="EMBL/GenBank/DDBJ databases">
        <title>Comparative genomics illustrates the genes involved in a hyperalkaliphilic mechanisms of Serpentinomonas isolated from highly-alkaline calcium-rich serpentinized springs.</title>
        <authorList>
            <person name="Suzuki S."/>
            <person name="Ishii S."/>
            <person name="Walworth N."/>
            <person name="Bird L."/>
            <person name="Kuenen J.G."/>
            <person name="Nealson K.H."/>
        </authorList>
    </citation>
    <scope>NUCLEOTIDE SEQUENCE [LARGE SCALE GENOMIC DNA]</scope>
    <source>
        <strain evidence="9 10">P1</strain>
    </source>
</reference>
<accession>A0A2S9K759</accession>
<name>A0A2S9K759_9BURK</name>
<comment type="subcellular location">
    <subcellularLocation>
        <location evidence="1">Membrane</location>
    </subcellularLocation>
</comment>
<feature type="region of interest" description="Disordered" evidence="7">
    <location>
        <begin position="475"/>
        <end position="496"/>
    </location>
</feature>
<evidence type="ECO:0000256" key="4">
    <source>
        <dbReference type="ARBA" id="ARBA00022729"/>
    </source>
</evidence>
<evidence type="ECO:0000256" key="1">
    <source>
        <dbReference type="ARBA" id="ARBA00004370"/>
    </source>
</evidence>
<keyword evidence="2" id="KW-1134">Transmembrane beta strand</keyword>
<sequence>MAAAWRAPPRRSAWPRPRCTTRSANTGWPSRTEPGAAGSPISGSPSLGRAVKFTASAPEGPHACRESRAGRCPTTGRRSSPAAMTPRTRPALRILPAPIRSRRWPALAGALLLASLAAAGSAWAQAPESSPAAEAAASSGEKPASAAAAAREPFRIELIAPAPLDEWLLRHAELERLRSLPDLGETELERLLLTAPADLRQLLASQGYFSPRIAIERRTAADAIPLLRIEVEPGPLAQVADWQILLTGPIQDDPAAASQRAALLQGWTLTEGRVFTQQDWDAAKQAALRALSGLRYPEARITHSLADIDPQQHQAHLRLELDSGPAYRFGPLQVQGSERYQPETIHRLVRLAGVAPGLDYDERLLQAAQQRLLDSGDFESAFVRLDTSADPEAAPVQASVREAKQQKLVIGVGASTDSGARLSLEHLHRRVPGLDWRAATKLQLERDTRTLNEALDSPIDEHGWRWNLAGQLQRQQDGPLVTSSQQLRAGRSQGGRQLERQLYAQYDRARTQDPALAVQDDAAASLSAHYGWTRRAFDDLYNPTRGQGLALELGAGLTLAQHQPYLRARARWQAYLPAFEGSERPSRWALRLEGGSVWSRDGDSVPATQRFLAGGEGSVRGYGLREIGVPRTQGGVDPGLLLTIASVEWQRPVWIDGRRSDWETALFVDAGAVANHGRALSPQVGLGVGLRYRSPVGPLQVDLAYGVERQALRLHMSVGFAF</sequence>
<feature type="compositionally biased region" description="Polar residues" evidence="7">
    <location>
        <begin position="20"/>
        <end position="29"/>
    </location>
</feature>
<evidence type="ECO:0000256" key="2">
    <source>
        <dbReference type="ARBA" id="ARBA00022452"/>
    </source>
</evidence>
<dbReference type="InterPro" id="IPR000184">
    <property type="entry name" value="Bac_surfAg_D15"/>
</dbReference>
<dbReference type="Pfam" id="PF01103">
    <property type="entry name" value="Omp85"/>
    <property type="match status" value="1"/>
</dbReference>
<evidence type="ECO:0000256" key="3">
    <source>
        <dbReference type="ARBA" id="ARBA00022692"/>
    </source>
</evidence>
<protein>
    <submittedName>
        <fullName evidence="9">Outer membrane protein assembly factor</fullName>
    </submittedName>
</protein>